<dbReference type="OrthoDB" id="6507463at2759"/>
<feature type="transmembrane region" description="Helical" evidence="7">
    <location>
        <begin position="32"/>
        <end position="56"/>
    </location>
</feature>
<keyword evidence="9" id="KW-1185">Reference proteome</keyword>
<evidence type="ECO:0000313" key="8">
    <source>
        <dbReference type="EMBL" id="PBC33080.1"/>
    </source>
</evidence>
<dbReference type="PANTHER" id="PTHR12889">
    <property type="entry name" value="GAMMA-SECRETASE SUBUNIT APH-1"/>
    <property type="match status" value="1"/>
</dbReference>
<comment type="similarity">
    <text evidence="2">Belongs to the APH-1 family.</text>
</comment>
<keyword evidence="4" id="KW-0914">Notch signaling pathway</keyword>
<dbReference type="AlphaFoldDB" id="A0A2A3EN11"/>
<evidence type="ECO:0000256" key="4">
    <source>
        <dbReference type="ARBA" id="ARBA00022976"/>
    </source>
</evidence>
<evidence type="ECO:0000256" key="2">
    <source>
        <dbReference type="ARBA" id="ARBA00005577"/>
    </source>
</evidence>
<feature type="transmembrane region" description="Helical" evidence="7">
    <location>
        <begin position="145"/>
        <end position="168"/>
    </location>
</feature>
<gene>
    <name evidence="8" type="ORF">APICC_05679</name>
</gene>
<evidence type="ECO:0000256" key="5">
    <source>
        <dbReference type="ARBA" id="ARBA00022989"/>
    </source>
</evidence>
<feature type="transmembrane region" description="Helical" evidence="7">
    <location>
        <begin position="62"/>
        <end position="85"/>
    </location>
</feature>
<dbReference type="Proteomes" id="UP000242457">
    <property type="component" value="Unassembled WGS sequence"/>
</dbReference>
<feature type="transmembrane region" description="Helical" evidence="7">
    <location>
        <begin position="106"/>
        <end position="125"/>
    </location>
</feature>
<feature type="transmembrane region" description="Helical" evidence="7">
    <location>
        <begin position="180"/>
        <end position="196"/>
    </location>
</feature>
<dbReference type="GO" id="GO:0016020">
    <property type="term" value="C:membrane"/>
    <property type="evidence" value="ECO:0007669"/>
    <property type="project" value="UniProtKB-SubCell"/>
</dbReference>
<dbReference type="EMBL" id="KZ288206">
    <property type="protein sequence ID" value="PBC33080.1"/>
    <property type="molecule type" value="Genomic_DNA"/>
</dbReference>
<dbReference type="STRING" id="94128.A0A2A3EN11"/>
<accession>A0A2A3EN11</accession>
<dbReference type="GO" id="GO:0016485">
    <property type="term" value="P:protein processing"/>
    <property type="evidence" value="ECO:0007669"/>
    <property type="project" value="InterPro"/>
</dbReference>
<keyword evidence="3 7" id="KW-0812">Transmembrane</keyword>
<reference evidence="8 9" key="1">
    <citation type="submission" date="2014-07" db="EMBL/GenBank/DDBJ databases">
        <title>Genomic and transcriptomic analysis on Apis cerana provide comprehensive insights into honey bee biology.</title>
        <authorList>
            <person name="Diao Q."/>
            <person name="Sun L."/>
            <person name="Zheng H."/>
            <person name="Zheng H."/>
            <person name="Xu S."/>
            <person name="Wang S."/>
            <person name="Zeng Z."/>
            <person name="Hu F."/>
            <person name="Su S."/>
            <person name="Wu J."/>
        </authorList>
    </citation>
    <scope>NUCLEOTIDE SEQUENCE [LARGE SCALE GENOMIC DNA]</scope>
    <source>
        <tissue evidence="8">Pupae without intestine</tissue>
    </source>
</reference>
<name>A0A2A3EN11_APICC</name>
<dbReference type="InterPro" id="IPR009294">
    <property type="entry name" value="Aph-1"/>
</dbReference>
<protein>
    <submittedName>
        <fullName evidence="8">Gamma-secretase subunit Aph-1</fullName>
    </submittedName>
</protein>
<keyword evidence="6 7" id="KW-0472">Membrane</keyword>
<feature type="transmembrane region" description="Helical" evidence="7">
    <location>
        <begin position="202"/>
        <end position="225"/>
    </location>
</feature>
<evidence type="ECO:0000313" key="9">
    <source>
        <dbReference type="Proteomes" id="UP000242457"/>
    </source>
</evidence>
<proteinExistence type="inferred from homology"/>
<evidence type="ECO:0000256" key="6">
    <source>
        <dbReference type="ARBA" id="ARBA00023136"/>
    </source>
</evidence>
<feature type="transmembrane region" description="Helical" evidence="7">
    <location>
        <begin position="6"/>
        <end position="25"/>
    </location>
</feature>
<comment type="subcellular location">
    <subcellularLocation>
        <location evidence="1">Membrane</location>
        <topology evidence="1">Multi-pass membrane protein</topology>
    </subcellularLocation>
</comment>
<keyword evidence="5 7" id="KW-1133">Transmembrane helix</keyword>
<evidence type="ECO:0000256" key="7">
    <source>
        <dbReference type="SAM" id="Phobius"/>
    </source>
</evidence>
<organism evidence="8 9">
    <name type="scientific">Apis cerana cerana</name>
    <name type="common">Oriental honeybee</name>
    <dbReference type="NCBI Taxonomy" id="94128"/>
    <lineage>
        <taxon>Eukaryota</taxon>
        <taxon>Metazoa</taxon>
        <taxon>Ecdysozoa</taxon>
        <taxon>Arthropoda</taxon>
        <taxon>Hexapoda</taxon>
        <taxon>Insecta</taxon>
        <taxon>Pterygota</taxon>
        <taxon>Neoptera</taxon>
        <taxon>Endopterygota</taxon>
        <taxon>Hymenoptera</taxon>
        <taxon>Apocrita</taxon>
        <taxon>Aculeata</taxon>
        <taxon>Apoidea</taxon>
        <taxon>Anthophila</taxon>
        <taxon>Apidae</taxon>
        <taxon>Apis</taxon>
    </lineage>
</organism>
<evidence type="ECO:0000256" key="1">
    <source>
        <dbReference type="ARBA" id="ARBA00004141"/>
    </source>
</evidence>
<sequence length="240" mass="26627">MTVMDFFGCAFLAFGPPLAMFTFTVAAEPIRIIILIASAFFWLISLLLSSILWYAVVPLQNHLAFGLVFSVLFQEAFRYLLYWVLRKAERGLDKVTTTHVADSRHVFAYVCGLGFGFMSGVFALVNVLADAVGPGTMGLRQGTEYFFVISAATTLCFILLHTFWGVVFFSALDRKNWGQVIWVVGSHLFVSCMTLLNVKEAYVATTLSAYVILMITTALAFKVAGGRPQSIRPQRDCSLL</sequence>
<dbReference type="GO" id="GO:0007219">
    <property type="term" value="P:Notch signaling pathway"/>
    <property type="evidence" value="ECO:0007669"/>
    <property type="project" value="UniProtKB-KW"/>
</dbReference>
<dbReference type="Pfam" id="PF06105">
    <property type="entry name" value="Aph-1"/>
    <property type="match status" value="1"/>
</dbReference>
<evidence type="ECO:0000256" key="3">
    <source>
        <dbReference type="ARBA" id="ARBA00022692"/>
    </source>
</evidence>